<proteinExistence type="predicted"/>
<dbReference type="CDD" id="cd02019">
    <property type="entry name" value="NK"/>
    <property type="match status" value="1"/>
</dbReference>
<reference evidence="1" key="1">
    <citation type="submission" date="2019-10" db="EMBL/GenBank/DDBJ databases">
        <title>Description of Paenibacillus glebae sp. nov.</title>
        <authorList>
            <person name="Carlier A."/>
            <person name="Qi S."/>
        </authorList>
    </citation>
    <scope>NUCLEOTIDE SEQUENCE</scope>
    <source>
        <strain evidence="1">LMG 31456</strain>
    </source>
</reference>
<dbReference type="AlphaFoldDB" id="A0A972GVW3"/>
<dbReference type="NCBIfam" id="NF005994">
    <property type="entry name" value="PRK08118.1"/>
    <property type="match status" value="1"/>
</dbReference>
<dbReference type="SUPFAM" id="SSF52540">
    <property type="entry name" value="P-loop containing nucleoside triphosphate hydrolases"/>
    <property type="match status" value="1"/>
</dbReference>
<evidence type="ECO:0000313" key="1">
    <source>
        <dbReference type="EMBL" id="NOU97879.1"/>
    </source>
</evidence>
<dbReference type="Proteomes" id="UP000641588">
    <property type="component" value="Unassembled WGS sequence"/>
</dbReference>
<dbReference type="PANTHER" id="PTHR37816">
    <property type="entry name" value="YALI0E33011P"/>
    <property type="match status" value="1"/>
</dbReference>
<comment type="caution">
    <text evidence="1">The sequence shown here is derived from an EMBL/GenBank/DDBJ whole genome shotgun (WGS) entry which is preliminary data.</text>
</comment>
<dbReference type="InterPro" id="IPR027417">
    <property type="entry name" value="P-loop_NTPase"/>
</dbReference>
<accession>A0A972GVW3</accession>
<protein>
    <submittedName>
        <fullName evidence="1">DNA topology modulation protein</fullName>
    </submittedName>
</protein>
<dbReference type="EMBL" id="WHOD01000128">
    <property type="protein sequence ID" value="NOU97879.1"/>
    <property type="molecule type" value="Genomic_DNA"/>
</dbReference>
<keyword evidence="2" id="KW-1185">Reference proteome</keyword>
<dbReference type="RefSeq" id="WP_171656136.1">
    <property type="nucleotide sequence ID" value="NZ_WHOD01000128.1"/>
</dbReference>
<sequence>MKKIALIGSGGSGKSTLARKLGELTKLNVYHLDALHFQPGWVPMPNDQWEHLQKQLIQEQEWIIDGNYGRTIDIRLNEADVIIFFDLPRRITTYRVIKRRIMYHGKTRPDLKEGCPERLDWPFVKWVWNYRATKRPAIMKKLHTLSAAKIVFVIKSNADIKRLLEQIQNGESLQSNLS</sequence>
<organism evidence="1 2">
    <name type="scientific">Paenibacillus foliorum</name>
    <dbReference type="NCBI Taxonomy" id="2654974"/>
    <lineage>
        <taxon>Bacteria</taxon>
        <taxon>Bacillati</taxon>
        <taxon>Bacillota</taxon>
        <taxon>Bacilli</taxon>
        <taxon>Bacillales</taxon>
        <taxon>Paenibacillaceae</taxon>
        <taxon>Paenibacillus</taxon>
    </lineage>
</organism>
<gene>
    <name evidence="1" type="ORF">GC093_32330</name>
</gene>
<name>A0A972GVW3_9BACL</name>
<dbReference type="InterPro" id="IPR052922">
    <property type="entry name" value="Cytidylate_Kinase-2"/>
</dbReference>
<dbReference type="Gene3D" id="3.40.50.300">
    <property type="entry name" value="P-loop containing nucleotide triphosphate hydrolases"/>
    <property type="match status" value="1"/>
</dbReference>
<evidence type="ECO:0000313" key="2">
    <source>
        <dbReference type="Proteomes" id="UP000641588"/>
    </source>
</evidence>
<dbReference type="PANTHER" id="PTHR37816:SF3">
    <property type="entry name" value="MODULATES DNA TOPOLOGY"/>
    <property type="match status" value="1"/>
</dbReference>